<dbReference type="Pfam" id="PF01061">
    <property type="entry name" value="ABC2_membrane"/>
    <property type="match status" value="1"/>
</dbReference>
<proteinExistence type="predicted"/>
<protein>
    <recommendedName>
        <fullName evidence="7">ABC-2 type transporter transmembrane domain-containing protein</fullName>
    </recommendedName>
</protein>
<keyword evidence="5 6" id="KW-0472">Membrane</keyword>
<name>A0A9J6BWA8_POLVA</name>
<evidence type="ECO:0000256" key="1">
    <source>
        <dbReference type="ARBA" id="ARBA00004651"/>
    </source>
</evidence>
<feature type="transmembrane region" description="Helical" evidence="6">
    <location>
        <begin position="24"/>
        <end position="43"/>
    </location>
</feature>
<dbReference type="Proteomes" id="UP001107558">
    <property type="component" value="Chromosome 2"/>
</dbReference>
<accession>A0A9J6BWA8</accession>
<dbReference type="AlphaFoldDB" id="A0A9J6BWA8"/>
<dbReference type="GO" id="GO:0005886">
    <property type="term" value="C:plasma membrane"/>
    <property type="evidence" value="ECO:0007669"/>
    <property type="project" value="UniProtKB-SubCell"/>
</dbReference>
<evidence type="ECO:0000259" key="7">
    <source>
        <dbReference type="Pfam" id="PF01061"/>
    </source>
</evidence>
<feature type="transmembrane region" description="Helical" evidence="6">
    <location>
        <begin position="160"/>
        <end position="184"/>
    </location>
</feature>
<evidence type="ECO:0000256" key="3">
    <source>
        <dbReference type="ARBA" id="ARBA00022692"/>
    </source>
</evidence>
<sequence length="279" mass="31734">MFKIKWDVIKGLLIKDFHRIKRSYIEFILLLLSTLYLSLQFSITFGQYPNDLTIGVVNYEISNFEEFLFIQSASIFDFTKSATPNGIILLSAITMISSSVVSIVQCRSDGVWNRSLLNGVKISEIVITYLIQYSCYAFITSIESILCLKFVFKIEIIGNIWLAFILLFIYAMNSFLFGFNVSIILDDVTIAGFTGIGLLVIFTNLSGIVWPIQGFSKFIQPFQYLFPIPFACVAFHGVIFKGYGIFHKTVFDVLLVLISNSILLLILLCFILKFKSFVH</sequence>
<dbReference type="EMBL" id="JADBJN010000002">
    <property type="protein sequence ID" value="KAG5674225.1"/>
    <property type="molecule type" value="Genomic_DNA"/>
</dbReference>
<feature type="transmembrane region" description="Helical" evidence="6">
    <location>
        <begin position="126"/>
        <end position="148"/>
    </location>
</feature>
<feature type="transmembrane region" description="Helical" evidence="6">
    <location>
        <begin position="190"/>
        <end position="212"/>
    </location>
</feature>
<keyword evidence="3 6" id="KW-0812">Transmembrane</keyword>
<reference evidence="8" key="1">
    <citation type="submission" date="2021-03" db="EMBL/GenBank/DDBJ databases">
        <title>Chromosome level genome of the anhydrobiotic midge Polypedilum vanderplanki.</title>
        <authorList>
            <person name="Yoshida Y."/>
            <person name="Kikawada T."/>
            <person name="Gusev O."/>
        </authorList>
    </citation>
    <scope>NUCLEOTIDE SEQUENCE</scope>
    <source>
        <strain evidence="8">NIAS01</strain>
        <tissue evidence="8">Whole body or cell culture</tissue>
    </source>
</reference>
<dbReference type="InterPro" id="IPR051449">
    <property type="entry name" value="ABC-2_transporter_component"/>
</dbReference>
<keyword evidence="2" id="KW-1003">Cell membrane</keyword>
<gene>
    <name evidence="8" type="ORF">PVAND_004205</name>
</gene>
<keyword evidence="4 6" id="KW-1133">Transmembrane helix</keyword>
<dbReference type="InterPro" id="IPR013525">
    <property type="entry name" value="ABC2_TM"/>
</dbReference>
<keyword evidence="9" id="KW-1185">Reference proteome</keyword>
<dbReference type="PANTHER" id="PTHR30294">
    <property type="entry name" value="MEMBRANE COMPONENT OF ABC TRANSPORTER YHHJ-RELATED"/>
    <property type="match status" value="1"/>
</dbReference>
<feature type="transmembrane region" description="Helical" evidence="6">
    <location>
        <begin position="224"/>
        <end position="244"/>
    </location>
</feature>
<evidence type="ECO:0000256" key="6">
    <source>
        <dbReference type="SAM" id="Phobius"/>
    </source>
</evidence>
<evidence type="ECO:0000313" key="8">
    <source>
        <dbReference type="EMBL" id="KAG5674225.1"/>
    </source>
</evidence>
<evidence type="ECO:0000256" key="2">
    <source>
        <dbReference type="ARBA" id="ARBA00022475"/>
    </source>
</evidence>
<evidence type="ECO:0000313" key="9">
    <source>
        <dbReference type="Proteomes" id="UP001107558"/>
    </source>
</evidence>
<feature type="domain" description="ABC-2 type transporter transmembrane" evidence="7">
    <location>
        <begin position="10"/>
        <end position="239"/>
    </location>
</feature>
<comment type="subcellular location">
    <subcellularLocation>
        <location evidence="1">Cell membrane</location>
        <topology evidence="1">Multi-pass membrane protein</topology>
    </subcellularLocation>
</comment>
<dbReference type="GO" id="GO:0140359">
    <property type="term" value="F:ABC-type transporter activity"/>
    <property type="evidence" value="ECO:0007669"/>
    <property type="project" value="InterPro"/>
</dbReference>
<organism evidence="8 9">
    <name type="scientific">Polypedilum vanderplanki</name>
    <name type="common">Sleeping chironomid midge</name>
    <dbReference type="NCBI Taxonomy" id="319348"/>
    <lineage>
        <taxon>Eukaryota</taxon>
        <taxon>Metazoa</taxon>
        <taxon>Ecdysozoa</taxon>
        <taxon>Arthropoda</taxon>
        <taxon>Hexapoda</taxon>
        <taxon>Insecta</taxon>
        <taxon>Pterygota</taxon>
        <taxon>Neoptera</taxon>
        <taxon>Endopterygota</taxon>
        <taxon>Diptera</taxon>
        <taxon>Nematocera</taxon>
        <taxon>Chironomoidea</taxon>
        <taxon>Chironomidae</taxon>
        <taxon>Chironominae</taxon>
        <taxon>Polypedilum</taxon>
        <taxon>Polypedilum</taxon>
    </lineage>
</organism>
<evidence type="ECO:0000256" key="5">
    <source>
        <dbReference type="ARBA" id="ARBA00023136"/>
    </source>
</evidence>
<dbReference type="PANTHER" id="PTHR30294:SF29">
    <property type="entry name" value="MULTIDRUG ABC TRANSPORTER PERMEASE YBHS-RELATED"/>
    <property type="match status" value="1"/>
</dbReference>
<comment type="caution">
    <text evidence="8">The sequence shown here is derived from an EMBL/GenBank/DDBJ whole genome shotgun (WGS) entry which is preliminary data.</text>
</comment>
<feature type="transmembrane region" description="Helical" evidence="6">
    <location>
        <begin position="250"/>
        <end position="272"/>
    </location>
</feature>
<evidence type="ECO:0000256" key="4">
    <source>
        <dbReference type="ARBA" id="ARBA00022989"/>
    </source>
</evidence>